<comment type="caution">
    <text evidence="2">The sequence shown here is derived from an EMBL/GenBank/DDBJ whole genome shotgun (WGS) entry which is preliminary data.</text>
</comment>
<evidence type="ECO:0000313" key="3">
    <source>
        <dbReference type="Proteomes" id="UP000747542"/>
    </source>
</evidence>
<evidence type="ECO:0000313" key="2">
    <source>
        <dbReference type="EMBL" id="KAG7163591.1"/>
    </source>
</evidence>
<feature type="region of interest" description="Disordered" evidence="1">
    <location>
        <begin position="40"/>
        <end position="85"/>
    </location>
</feature>
<dbReference type="Proteomes" id="UP000747542">
    <property type="component" value="Unassembled WGS sequence"/>
</dbReference>
<keyword evidence="3" id="KW-1185">Reference proteome</keyword>
<reference evidence="2" key="1">
    <citation type="journal article" date="2021" name="Sci. Adv.">
        <title>The American lobster genome reveals insights on longevity, neural, and immune adaptations.</title>
        <authorList>
            <person name="Polinski J.M."/>
            <person name="Zimin A.V."/>
            <person name="Clark K.F."/>
            <person name="Kohn A.B."/>
            <person name="Sadowski N."/>
            <person name="Timp W."/>
            <person name="Ptitsyn A."/>
            <person name="Khanna P."/>
            <person name="Romanova D.Y."/>
            <person name="Williams P."/>
            <person name="Greenwood S.J."/>
            <person name="Moroz L.L."/>
            <person name="Walt D.R."/>
            <person name="Bodnar A.G."/>
        </authorList>
    </citation>
    <scope>NUCLEOTIDE SEQUENCE</scope>
    <source>
        <strain evidence="2">GMGI-L3</strain>
    </source>
</reference>
<dbReference type="AlphaFoldDB" id="A0A8J5JSU0"/>
<name>A0A8J5JSU0_HOMAM</name>
<protein>
    <submittedName>
        <fullName evidence="2">Uncharacterized protein</fullName>
    </submittedName>
</protein>
<organism evidence="2 3">
    <name type="scientific">Homarus americanus</name>
    <name type="common">American lobster</name>
    <dbReference type="NCBI Taxonomy" id="6706"/>
    <lineage>
        <taxon>Eukaryota</taxon>
        <taxon>Metazoa</taxon>
        <taxon>Ecdysozoa</taxon>
        <taxon>Arthropoda</taxon>
        <taxon>Crustacea</taxon>
        <taxon>Multicrustacea</taxon>
        <taxon>Malacostraca</taxon>
        <taxon>Eumalacostraca</taxon>
        <taxon>Eucarida</taxon>
        <taxon>Decapoda</taxon>
        <taxon>Pleocyemata</taxon>
        <taxon>Astacidea</taxon>
        <taxon>Nephropoidea</taxon>
        <taxon>Nephropidae</taxon>
        <taxon>Homarus</taxon>
    </lineage>
</organism>
<dbReference type="EMBL" id="JAHLQT010026447">
    <property type="protein sequence ID" value="KAG7163591.1"/>
    <property type="molecule type" value="Genomic_DNA"/>
</dbReference>
<gene>
    <name evidence="2" type="ORF">Hamer_G002801</name>
</gene>
<proteinExistence type="predicted"/>
<evidence type="ECO:0000256" key="1">
    <source>
        <dbReference type="SAM" id="MobiDB-lite"/>
    </source>
</evidence>
<sequence length="85" mass="9250">MFTVTPKHYADSSATHTTLRKIEKAVTLQTKLEVIECHEHGGGPKKIMKDLGPSSNHGRLLHLQPPIPLPSPTDFLPLSTSGGQQ</sequence>
<accession>A0A8J5JSU0</accession>